<reference evidence="1 2" key="1">
    <citation type="submission" date="2024-02" db="EMBL/GenBank/DDBJ databases">
        <title>A draft genome for the cacao thread blight pathogen Marasmius crinis-equi.</title>
        <authorList>
            <person name="Cohen S.P."/>
            <person name="Baruah I.K."/>
            <person name="Amoako-Attah I."/>
            <person name="Bukari Y."/>
            <person name="Meinhardt L.W."/>
            <person name="Bailey B.A."/>
        </authorList>
    </citation>
    <scope>NUCLEOTIDE SEQUENCE [LARGE SCALE GENOMIC DNA]</scope>
    <source>
        <strain evidence="1 2">GH-76</strain>
    </source>
</reference>
<dbReference type="InterPro" id="IPR027417">
    <property type="entry name" value="P-loop_NTPase"/>
</dbReference>
<evidence type="ECO:0000313" key="2">
    <source>
        <dbReference type="Proteomes" id="UP001465976"/>
    </source>
</evidence>
<dbReference type="Proteomes" id="UP001465976">
    <property type="component" value="Unassembled WGS sequence"/>
</dbReference>
<dbReference type="SUPFAM" id="SSF52540">
    <property type="entry name" value="P-loop containing nucleoside triphosphate hydrolases"/>
    <property type="match status" value="1"/>
</dbReference>
<organism evidence="1 2">
    <name type="scientific">Marasmius crinis-equi</name>
    <dbReference type="NCBI Taxonomy" id="585013"/>
    <lineage>
        <taxon>Eukaryota</taxon>
        <taxon>Fungi</taxon>
        <taxon>Dikarya</taxon>
        <taxon>Basidiomycota</taxon>
        <taxon>Agaricomycotina</taxon>
        <taxon>Agaricomycetes</taxon>
        <taxon>Agaricomycetidae</taxon>
        <taxon>Agaricales</taxon>
        <taxon>Marasmiineae</taxon>
        <taxon>Marasmiaceae</taxon>
        <taxon>Marasmius</taxon>
    </lineage>
</organism>
<gene>
    <name evidence="1" type="ORF">V5O48_015808</name>
</gene>
<sequence length="275" mass="31196">MRRQAFGLDAETMARISYQGTSDDMQMQIADAESKGKRFLIMDHPYYLMSSAFVDAQLGSAASGLEDKPIPVIEDRKFDIPVALRSIPNDFATHSNPTLLPDRFLFSFTPILTIRHPAHAIPSNFRATHSIAPEFPEFPIGTSFRFPRLLFDSFKARDGAQNPIVTDGGRLIRDPQGQMKKLCELLGLDEGEIRYTGDETIGTLESRESKLNKAFLGTFLGSKGVIPNERYNERMDIREEAKKWVEEWGEAIARMLEEKMVAAMEDYEYLLQYSL</sequence>
<evidence type="ECO:0000313" key="1">
    <source>
        <dbReference type="EMBL" id="KAL0566209.1"/>
    </source>
</evidence>
<comment type="caution">
    <text evidence="1">The sequence shown here is derived from an EMBL/GenBank/DDBJ whole genome shotgun (WGS) entry which is preliminary data.</text>
</comment>
<keyword evidence="2" id="KW-1185">Reference proteome</keyword>
<name>A0ABR3ETJ6_9AGAR</name>
<proteinExistence type="predicted"/>
<dbReference type="EMBL" id="JBAHYK010001975">
    <property type="protein sequence ID" value="KAL0566209.1"/>
    <property type="molecule type" value="Genomic_DNA"/>
</dbReference>
<protein>
    <submittedName>
        <fullName evidence="1">Uncharacterized protein</fullName>
    </submittedName>
</protein>
<accession>A0ABR3ETJ6</accession>